<evidence type="ECO:0000256" key="5">
    <source>
        <dbReference type="ARBA" id="ARBA00022598"/>
    </source>
</evidence>
<evidence type="ECO:0000256" key="7">
    <source>
        <dbReference type="ARBA" id="ARBA00022840"/>
    </source>
</evidence>
<dbReference type="InterPro" id="IPR012340">
    <property type="entry name" value="NA-bd_OB-fold"/>
</dbReference>
<dbReference type="NCBIfam" id="TIGR00499">
    <property type="entry name" value="lysS_bact"/>
    <property type="match status" value="1"/>
</dbReference>
<dbReference type="PANTHER" id="PTHR42918">
    <property type="entry name" value="LYSYL-TRNA SYNTHETASE"/>
    <property type="match status" value="1"/>
</dbReference>
<reference evidence="13" key="1">
    <citation type="submission" date="2019-09" db="EMBL/GenBank/DDBJ databases">
        <authorList>
            <person name="Needham M D."/>
        </authorList>
    </citation>
    <scope>NUCLEOTIDE SEQUENCE</scope>
</reference>
<protein>
    <recommendedName>
        <fullName evidence="3">lysine--tRNA ligase</fullName>
        <ecNumber evidence="3">6.1.1.6</ecNumber>
    </recommendedName>
    <alternativeName>
        <fullName evidence="10">Lysyl-tRNA synthetase</fullName>
    </alternativeName>
</protein>
<dbReference type="SUPFAM" id="SSF50249">
    <property type="entry name" value="Nucleic acid-binding proteins"/>
    <property type="match status" value="1"/>
</dbReference>
<keyword evidence="4" id="KW-0963">Cytoplasm</keyword>
<dbReference type="GO" id="GO:0006430">
    <property type="term" value="P:lysyl-tRNA aminoacylation"/>
    <property type="evidence" value="ECO:0007669"/>
    <property type="project" value="InterPro"/>
</dbReference>
<accession>A0A5E8CJC5</accession>
<dbReference type="InterPro" id="IPR002313">
    <property type="entry name" value="Lys-tRNA-ligase_II"/>
</dbReference>
<dbReference type="PIRSF" id="PIRSF039101">
    <property type="entry name" value="LysRS2"/>
    <property type="match status" value="1"/>
</dbReference>
<keyword evidence="8" id="KW-0648">Protein biosynthesis</keyword>
<comment type="catalytic activity">
    <reaction evidence="11">
        <text>tRNA(Lys) + L-lysine + ATP = L-lysyl-tRNA(Lys) + AMP + diphosphate</text>
        <dbReference type="Rhea" id="RHEA:20792"/>
        <dbReference type="Rhea" id="RHEA-COMP:9696"/>
        <dbReference type="Rhea" id="RHEA-COMP:9697"/>
        <dbReference type="ChEBI" id="CHEBI:30616"/>
        <dbReference type="ChEBI" id="CHEBI:32551"/>
        <dbReference type="ChEBI" id="CHEBI:33019"/>
        <dbReference type="ChEBI" id="CHEBI:78442"/>
        <dbReference type="ChEBI" id="CHEBI:78529"/>
        <dbReference type="ChEBI" id="CHEBI:456215"/>
        <dbReference type="EC" id="6.1.1.6"/>
    </reaction>
</comment>
<dbReference type="EC" id="6.1.1.6" evidence="3"/>
<dbReference type="FunFam" id="2.40.50.140:FF:000050">
    <property type="entry name" value="Lysine--tRNA ligase"/>
    <property type="match status" value="1"/>
</dbReference>
<dbReference type="Pfam" id="PF00152">
    <property type="entry name" value="tRNA-synt_2"/>
    <property type="match status" value="1"/>
</dbReference>
<dbReference type="PRINTS" id="PR00982">
    <property type="entry name" value="TRNASYNTHLYS"/>
</dbReference>
<proteinExistence type="inferred from homology"/>
<dbReference type="Gene3D" id="3.30.930.10">
    <property type="entry name" value="Bira Bifunctional Protein, Domain 2"/>
    <property type="match status" value="1"/>
</dbReference>
<dbReference type="CDD" id="cd00775">
    <property type="entry name" value="LysRS_core"/>
    <property type="match status" value="1"/>
</dbReference>
<evidence type="ECO:0000256" key="2">
    <source>
        <dbReference type="ARBA" id="ARBA00008226"/>
    </source>
</evidence>
<dbReference type="InterPro" id="IPR044136">
    <property type="entry name" value="Lys-tRNA-ligase_II_N"/>
</dbReference>
<dbReference type="GO" id="GO:0004824">
    <property type="term" value="F:lysine-tRNA ligase activity"/>
    <property type="evidence" value="ECO:0007669"/>
    <property type="project" value="UniProtKB-EC"/>
</dbReference>
<dbReference type="Gene3D" id="2.40.50.140">
    <property type="entry name" value="Nucleic acid-binding proteins"/>
    <property type="match status" value="1"/>
</dbReference>
<dbReference type="SUPFAM" id="SSF55681">
    <property type="entry name" value="Class II aaRS and biotin synthetases"/>
    <property type="match status" value="1"/>
</dbReference>
<evidence type="ECO:0000256" key="10">
    <source>
        <dbReference type="ARBA" id="ARBA00030563"/>
    </source>
</evidence>
<dbReference type="GO" id="GO:0005524">
    <property type="term" value="F:ATP binding"/>
    <property type="evidence" value="ECO:0007669"/>
    <property type="project" value="UniProtKB-KW"/>
</dbReference>
<evidence type="ECO:0000256" key="3">
    <source>
        <dbReference type="ARBA" id="ARBA00013166"/>
    </source>
</evidence>
<organism evidence="13">
    <name type="scientific">seawater metagenome</name>
    <dbReference type="NCBI Taxonomy" id="1561972"/>
    <lineage>
        <taxon>unclassified sequences</taxon>
        <taxon>metagenomes</taxon>
        <taxon>ecological metagenomes</taxon>
    </lineage>
</organism>
<sequence>MMTQNDVHNTQQSLTTTDAEDYYLERIRSDNPLLKSYPHKFQCSLQFSGFIEKYNELNEGEKLTDEENIESVMGRVTFKREAGKKLIFYTLSSCGHNLQIMSDQRVYHDNAEFKEIHSLTKRGDIVGIRGFPARTRKGELSIIPISMQILSPCYHVMPHEHFGVVDKEIRYGQRYLDLIMHSKVRDIFVTRSKVISYLRNYLEGEGFIEVETPVLNSKAGGASAKPFDTYHNAMKQKMSMRIAPELFLKQLVIGGLDRVFEIGKQFRNESIDLTHNPEFTSCEFYMAGADYNDLMQMTEEFLTNLVQKINGNINIPYLDTNIDFTAPFKRIDMMSELTKIVRHRLDDESFNFPNDLSTEEARNQLIDVCSRLEVRCPHPLTTARLIDKLVGEFIEPQCINPTFIINHPLIMSPLAKNHRENDSLTERFELFVHGKELCNAYTELNNPIVQRERFESIQRDKALGDDEVPPADMEFITALEYGLPPTGGWGLGIDRLIMFLCNTDSIREVILFPTRHATA</sequence>
<dbReference type="InterPro" id="IPR045864">
    <property type="entry name" value="aa-tRNA-synth_II/BPL/LPL"/>
</dbReference>
<evidence type="ECO:0000256" key="11">
    <source>
        <dbReference type="ARBA" id="ARBA00048573"/>
    </source>
</evidence>
<gene>
    <name evidence="13" type="ORF">CPAV1605_1264</name>
</gene>
<evidence type="ECO:0000313" key="13">
    <source>
        <dbReference type="EMBL" id="VVU95513.1"/>
    </source>
</evidence>
<comment type="subcellular location">
    <subcellularLocation>
        <location evidence="1">Cytoplasm</location>
    </subcellularLocation>
</comment>
<evidence type="ECO:0000256" key="8">
    <source>
        <dbReference type="ARBA" id="ARBA00022917"/>
    </source>
</evidence>
<dbReference type="PROSITE" id="PS50862">
    <property type="entry name" value="AA_TRNA_LIGASE_II"/>
    <property type="match status" value="1"/>
</dbReference>
<dbReference type="Pfam" id="PF01336">
    <property type="entry name" value="tRNA_anti-codon"/>
    <property type="match status" value="1"/>
</dbReference>
<dbReference type="NCBIfam" id="NF001756">
    <property type="entry name" value="PRK00484.1"/>
    <property type="match status" value="1"/>
</dbReference>
<dbReference type="InterPro" id="IPR034762">
    <property type="entry name" value="Lys-tRNA-ligase_II_bac/euk"/>
</dbReference>
<dbReference type="HAMAP" id="MF_00252">
    <property type="entry name" value="Lys_tRNA_synth_class2"/>
    <property type="match status" value="1"/>
</dbReference>
<feature type="domain" description="Aminoacyl-transfer RNA synthetases class-II family profile" evidence="12">
    <location>
        <begin position="188"/>
        <end position="513"/>
    </location>
</feature>
<dbReference type="EMBL" id="CABVLZ010000004">
    <property type="protein sequence ID" value="VVU95513.1"/>
    <property type="molecule type" value="Genomic_DNA"/>
</dbReference>
<dbReference type="InterPro" id="IPR006195">
    <property type="entry name" value="aa-tRNA-synth_II"/>
</dbReference>
<keyword evidence="6" id="KW-0547">Nucleotide-binding</keyword>
<dbReference type="InterPro" id="IPR004365">
    <property type="entry name" value="NA-bd_OB_tRNA"/>
</dbReference>
<keyword evidence="7" id="KW-0067">ATP-binding</keyword>
<evidence type="ECO:0000256" key="1">
    <source>
        <dbReference type="ARBA" id="ARBA00004496"/>
    </source>
</evidence>
<dbReference type="GO" id="GO:0005829">
    <property type="term" value="C:cytosol"/>
    <property type="evidence" value="ECO:0007669"/>
    <property type="project" value="TreeGrafter"/>
</dbReference>
<dbReference type="GO" id="GO:0000049">
    <property type="term" value="F:tRNA binding"/>
    <property type="evidence" value="ECO:0007669"/>
    <property type="project" value="TreeGrafter"/>
</dbReference>
<evidence type="ECO:0000256" key="6">
    <source>
        <dbReference type="ARBA" id="ARBA00022741"/>
    </source>
</evidence>
<dbReference type="FunFam" id="3.30.930.10:FF:000238">
    <property type="entry name" value="Lysine--tRNA ligase"/>
    <property type="match status" value="1"/>
</dbReference>
<dbReference type="AlphaFoldDB" id="A0A5E8CJC5"/>
<evidence type="ECO:0000256" key="4">
    <source>
        <dbReference type="ARBA" id="ARBA00022490"/>
    </source>
</evidence>
<dbReference type="InterPro" id="IPR018149">
    <property type="entry name" value="Lys-tRNA-synth_II_C"/>
</dbReference>
<dbReference type="InterPro" id="IPR004364">
    <property type="entry name" value="Aa-tRNA-synt_II"/>
</dbReference>
<name>A0A5E8CJC5_9ZZZZ</name>
<evidence type="ECO:0000256" key="9">
    <source>
        <dbReference type="ARBA" id="ARBA00023146"/>
    </source>
</evidence>
<dbReference type="CDD" id="cd04322">
    <property type="entry name" value="LysRS_N"/>
    <property type="match status" value="1"/>
</dbReference>
<evidence type="ECO:0000259" key="12">
    <source>
        <dbReference type="PROSITE" id="PS50862"/>
    </source>
</evidence>
<keyword evidence="5" id="KW-0436">Ligase</keyword>
<keyword evidence="9 13" id="KW-0030">Aminoacyl-tRNA synthetase</keyword>
<dbReference type="PANTHER" id="PTHR42918:SF9">
    <property type="entry name" value="LYSINE--TRNA LIGASE"/>
    <property type="match status" value="1"/>
</dbReference>
<comment type="similarity">
    <text evidence="2">Belongs to the class-II aminoacyl-tRNA synthetase family.</text>
</comment>